<proteinExistence type="predicted"/>
<protein>
    <submittedName>
        <fullName evidence="2">NERD domain-containing protein</fullName>
    </submittedName>
</protein>
<evidence type="ECO:0000313" key="3">
    <source>
        <dbReference type="Proteomes" id="UP001296923"/>
    </source>
</evidence>
<dbReference type="InterPro" id="IPR011528">
    <property type="entry name" value="NERD"/>
</dbReference>
<sequence length="276" mass="32342">MFLSRYLPKDVYFLHNIRILQDDYYFQMDTVILSPSFITILEIKYLVGHLYFDDQFSQLIRTYEGKKEAFPNPIEQVERQKLHLFKILNQYKFTSLPIEALVVITNPSSIIEASPTYQEASEKVIRSSSLQQKYEYLSRKHPNILYTHKEIKKLSKILSKVSSSYDPDVCNLYKINKHELIRGVFCSKCDHSSMNYDWGNWYCSTCSYSSKTAHITALQDYALLISHTITTSECSDYLNLSSKKQAYNLLRLLDLPFTGNRKSRKYNLEPLLEKTT</sequence>
<keyword evidence="3" id="KW-1185">Reference proteome</keyword>
<name>A0ABS2ZJF8_9BACL</name>
<dbReference type="PROSITE" id="PS50965">
    <property type="entry name" value="NERD"/>
    <property type="match status" value="1"/>
</dbReference>
<dbReference type="RefSeq" id="WP_205724131.1">
    <property type="nucleotide sequence ID" value="NZ_JAFHKR010000030.1"/>
</dbReference>
<organism evidence="2 3">
    <name type="scientific">Fictibacillus nanhaiensis</name>
    <dbReference type="NCBI Taxonomy" id="742169"/>
    <lineage>
        <taxon>Bacteria</taxon>
        <taxon>Bacillati</taxon>
        <taxon>Bacillota</taxon>
        <taxon>Bacilli</taxon>
        <taxon>Bacillales</taxon>
        <taxon>Fictibacillaceae</taxon>
        <taxon>Fictibacillus</taxon>
    </lineage>
</organism>
<dbReference type="Proteomes" id="UP001296923">
    <property type="component" value="Unassembled WGS sequence"/>
</dbReference>
<comment type="caution">
    <text evidence="2">The sequence shown here is derived from an EMBL/GenBank/DDBJ whole genome shotgun (WGS) entry which is preliminary data.</text>
</comment>
<gene>
    <name evidence="2" type="ORF">JYA63_00705</name>
</gene>
<accession>A0ABS2ZJF8</accession>
<evidence type="ECO:0000259" key="1">
    <source>
        <dbReference type="PROSITE" id="PS50965"/>
    </source>
</evidence>
<feature type="domain" description="NERD" evidence="1">
    <location>
        <begin position="1"/>
        <end position="107"/>
    </location>
</feature>
<reference evidence="2 3" key="1">
    <citation type="submission" date="2021-01" db="EMBL/GenBank/DDBJ databases">
        <title>Genome Sequencing of Type Strains.</title>
        <authorList>
            <person name="Lemaire J.F."/>
            <person name="Inderbitzin P."/>
            <person name="Collins S.B."/>
            <person name="Wespe N."/>
            <person name="Knight-Connoni V."/>
        </authorList>
    </citation>
    <scope>NUCLEOTIDE SEQUENCE [LARGE SCALE GENOMIC DNA]</scope>
    <source>
        <strain evidence="2 3">DSM 23009</strain>
    </source>
</reference>
<dbReference type="Pfam" id="PF08378">
    <property type="entry name" value="NERD"/>
    <property type="match status" value="1"/>
</dbReference>
<evidence type="ECO:0000313" key="2">
    <source>
        <dbReference type="EMBL" id="MBN3552781.1"/>
    </source>
</evidence>
<dbReference type="EMBL" id="JAFHKR010000030">
    <property type="protein sequence ID" value="MBN3552781.1"/>
    <property type="molecule type" value="Genomic_DNA"/>
</dbReference>